<dbReference type="OrthoDB" id="6627613at2759"/>
<dbReference type="RefSeq" id="XP_025411125.1">
    <property type="nucleotide sequence ID" value="XM_025555340.1"/>
</dbReference>
<keyword evidence="1" id="KW-1185">Reference proteome</keyword>
<accession>A0A8B8FLA6</accession>
<dbReference type="AlphaFoldDB" id="A0A8B8FLA6"/>
<sequence>MPRISGLQDSRLENWKSALRFELRWNETGSMQLKNTTLLYGARDNRRLGESGFAVNKAFLNSVKDFKVISPRMTVLMIAARWFNIAFCYIHAPMEEKKEVEKDEFYSLLNNVLNDIPANCIQIILGDFNAKIGKENYFRPIIGIHDLHEVSNDNGCR</sequence>
<reference evidence="2" key="1">
    <citation type="submission" date="2025-08" db="UniProtKB">
        <authorList>
            <consortium name="RefSeq"/>
        </authorList>
    </citation>
    <scope>IDENTIFICATION</scope>
    <source>
        <tissue evidence="2">Whole body</tissue>
    </source>
</reference>
<evidence type="ECO:0000313" key="2">
    <source>
        <dbReference type="RefSeq" id="XP_025411125.1"/>
    </source>
</evidence>
<organism evidence="1 2">
    <name type="scientific">Sipha flava</name>
    <name type="common">yellow sugarcane aphid</name>
    <dbReference type="NCBI Taxonomy" id="143950"/>
    <lineage>
        <taxon>Eukaryota</taxon>
        <taxon>Metazoa</taxon>
        <taxon>Ecdysozoa</taxon>
        <taxon>Arthropoda</taxon>
        <taxon>Hexapoda</taxon>
        <taxon>Insecta</taxon>
        <taxon>Pterygota</taxon>
        <taxon>Neoptera</taxon>
        <taxon>Paraneoptera</taxon>
        <taxon>Hemiptera</taxon>
        <taxon>Sternorrhyncha</taxon>
        <taxon>Aphidomorpha</taxon>
        <taxon>Aphidoidea</taxon>
        <taxon>Aphididae</taxon>
        <taxon>Sipha</taxon>
    </lineage>
</organism>
<name>A0A8B8FLA6_9HEMI</name>
<gene>
    <name evidence="2" type="primary">LOC112684042</name>
</gene>
<proteinExistence type="predicted"/>
<evidence type="ECO:0000313" key="1">
    <source>
        <dbReference type="Proteomes" id="UP000694846"/>
    </source>
</evidence>
<dbReference type="Gene3D" id="3.60.10.10">
    <property type="entry name" value="Endonuclease/exonuclease/phosphatase"/>
    <property type="match status" value="1"/>
</dbReference>
<dbReference type="GeneID" id="112684042"/>
<dbReference type="InterPro" id="IPR036691">
    <property type="entry name" value="Endo/exonu/phosph_ase_sf"/>
</dbReference>
<protein>
    <submittedName>
        <fullName evidence="2">Craniofacial development protein 2-like</fullName>
    </submittedName>
</protein>
<dbReference type="SUPFAM" id="SSF56219">
    <property type="entry name" value="DNase I-like"/>
    <property type="match status" value="1"/>
</dbReference>
<dbReference type="Proteomes" id="UP000694846">
    <property type="component" value="Unplaced"/>
</dbReference>